<evidence type="ECO:0000256" key="2">
    <source>
        <dbReference type="ARBA" id="ARBA00022723"/>
    </source>
</evidence>
<evidence type="ECO:0000259" key="8">
    <source>
        <dbReference type="Pfam" id="PF07732"/>
    </source>
</evidence>
<dbReference type="PROSITE" id="PS00080">
    <property type="entry name" value="MULTICOPPER_OXIDASE2"/>
    <property type="match status" value="1"/>
</dbReference>
<feature type="region of interest" description="Disordered" evidence="4">
    <location>
        <begin position="512"/>
        <end position="545"/>
    </location>
</feature>
<feature type="domain" description="Plastocyanin-like" evidence="8">
    <location>
        <begin position="42"/>
        <end position="144"/>
    </location>
</feature>
<dbReference type="InterPro" id="IPR002355">
    <property type="entry name" value="Cu_oxidase_Cu_BS"/>
</dbReference>
<keyword evidence="10" id="KW-1185">Reference proteome</keyword>
<evidence type="ECO:0000313" key="9">
    <source>
        <dbReference type="EMBL" id="KAJ8607421.1"/>
    </source>
</evidence>
<keyword evidence="5" id="KW-0812">Transmembrane</keyword>
<feature type="signal peptide" evidence="6">
    <location>
        <begin position="1"/>
        <end position="17"/>
    </location>
</feature>
<proteinExistence type="inferred from homology"/>
<dbReference type="InterPro" id="IPR011707">
    <property type="entry name" value="Cu-oxidase-like_N"/>
</dbReference>
<dbReference type="GO" id="GO:0005507">
    <property type="term" value="F:copper ion binding"/>
    <property type="evidence" value="ECO:0007669"/>
    <property type="project" value="InterPro"/>
</dbReference>
<keyword evidence="3" id="KW-0560">Oxidoreductase</keyword>
<comment type="similarity">
    <text evidence="1">Belongs to the multicopper oxidase family.</text>
</comment>
<comment type="caution">
    <text evidence="9">The sequence shown here is derived from an EMBL/GenBank/DDBJ whole genome shotgun (WGS) entry which is preliminary data.</text>
</comment>
<reference evidence="9" key="1">
    <citation type="submission" date="2023-01" db="EMBL/GenBank/DDBJ databases">
        <title>Metagenome sequencing of chrysophaentin producing Chrysophaeum taylorii.</title>
        <authorList>
            <person name="Davison J."/>
            <person name="Bewley C."/>
        </authorList>
    </citation>
    <scope>NUCLEOTIDE SEQUENCE</scope>
    <source>
        <strain evidence="9">NIES-1699</strain>
    </source>
</reference>
<keyword evidence="5" id="KW-0472">Membrane</keyword>
<evidence type="ECO:0000256" key="1">
    <source>
        <dbReference type="ARBA" id="ARBA00010609"/>
    </source>
</evidence>
<feature type="transmembrane region" description="Helical" evidence="5">
    <location>
        <begin position="479"/>
        <end position="502"/>
    </location>
</feature>
<dbReference type="Proteomes" id="UP001230188">
    <property type="component" value="Unassembled WGS sequence"/>
</dbReference>
<dbReference type="PANTHER" id="PTHR11709:SF518">
    <property type="entry name" value="MULTICOPPER OXIDASE"/>
    <property type="match status" value="1"/>
</dbReference>
<organism evidence="9 10">
    <name type="scientific">Chrysophaeum taylorii</name>
    <dbReference type="NCBI Taxonomy" id="2483200"/>
    <lineage>
        <taxon>Eukaryota</taxon>
        <taxon>Sar</taxon>
        <taxon>Stramenopiles</taxon>
        <taxon>Ochrophyta</taxon>
        <taxon>Pelagophyceae</taxon>
        <taxon>Pelagomonadales</taxon>
        <taxon>Pelagomonadaceae</taxon>
        <taxon>Chrysophaeum</taxon>
    </lineage>
</organism>
<dbReference type="PANTHER" id="PTHR11709">
    <property type="entry name" value="MULTI-COPPER OXIDASE"/>
    <property type="match status" value="1"/>
</dbReference>
<dbReference type="AlphaFoldDB" id="A0AAD7UHZ8"/>
<dbReference type="SUPFAM" id="SSF49503">
    <property type="entry name" value="Cupredoxins"/>
    <property type="match status" value="2"/>
</dbReference>
<gene>
    <name evidence="9" type="ORF">CTAYLR_009981</name>
</gene>
<keyword evidence="5" id="KW-1133">Transmembrane helix</keyword>
<evidence type="ECO:0000256" key="4">
    <source>
        <dbReference type="SAM" id="MobiDB-lite"/>
    </source>
</evidence>
<dbReference type="EMBL" id="JAQMWT010000217">
    <property type="protein sequence ID" value="KAJ8607421.1"/>
    <property type="molecule type" value="Genomic_DNA"/>
</dbReference>
<evidence type="ECO:0000313" key="10">
    <source>
        <dbReference type="Proteomes" id="UP001230188"/>
    </source>
</evidence>
<dbReference type="InterPro" id="IPR045087">
    <property type="entry name" value="Cu-oxidase_fam"/>
</dbReference>
<feature type="chain" id="PRO_5042271050" description="Multicopper oxidase" evidence="6">
    <location>
        <begin position="18"/>
        <end position="545"/>
    </location>
</feature>
<feature type="domain" description="Plastocyanin-like" evidence="7">
    <location>
        <begin position="345"/>
        <end position="437"/>
    </location>
</feature>
<accession>A0AAD7UHZ8</accession>
<keyword evidence="2" id="KW-0479">Metal-binding</keyword>
<keyword evidence="6" id="KW-0732">Signal</keyword>
<dbReference type="InterPro" id="IPR008972">
    <property type="entry name" value="Cupredoxin"/>
</dbReference>
<dbReference type="Gene3D" id="2.60.40.420">
    <property type="entry name" value="Cupredoxins - blue copper proteins"/>
    <property type="match status" value="4"/>
</dbReference>
<dbReference type="Pfam" id="PF07731">
    <property type="entry name" value="Cu-oxidase_2"/>
    <property type="match status" value="1"/>
</dbReference>
<name>A0AAD7UHZ8_9STRA</name>
<evidence type="ECO:0000259" key="7">
    <source>
        <dbReference type="Pfam" id="PF07731"/>
    </source>
</evidence>
<evidence type="ECO:0000256" key="5">
    <source>
        <dbReference type="SAM" id="Phobius"/>
    </source>
</evidence>
<dbReference type="InterPro" id="IPR011706">
    <property type="entry name" value="Cu-oxidase_C"/>
</dbReference>
<evidence type="ECO:0000256" key="3">
    <source>
        <dbReference type="ARBA" id="ARBA00023002"/>
    </source>
</evidence>
<sequence>MWLVGVLAGVRCGVVLAGELVVPEECATECVLRLGAVSVDVEGHAVRTRGYNGGVPGPIIRARAGERLRILVVNELNDDDNEQRGHNEITLPNVTNLHTHGLHYEYDIPASHMGGTHWYHPHHHGSVSLQAGGGAAGLLIVADEAGAVPPEVERMVEVPILLTYVDPVVYEFQGYFNRAFFKSAPPDGFLLTNSQVAPRLTVEIGTWYRARLCVNDADGVAVTLSMTQDTTGCEMHLLAKDGVYLPQAPREVVQLPMYAGARADVALRCAANGTASLGAAIDGRDFVALELVVPPAASDPAPDIPQFLVNRPCYLSDTRDAAVEPDVRLAFDVGDWDESFPEDHTYVGTLPSGSLVEVVTSPQTHPLHIHINHFQLTDVQAADANYWQDGDWADTLRAEAESATLRFYTNDFVGEMVVHCHNLVHEDEGMMQVFWIQGDASSYDPRCNFTPGFNYTRANSTSRIGLSLCCDNNNNSSSYPAWLLPFLIAVVVLLLAAGYIALRRRRRRRRRAAARRLDNDDKTPAVVKGDDDDDDDKTTFAGPAS</sequence>
<protein>
    <recommendedName>
        <fullName evidence="11">Multicopper oxidase</fullName>
    </recommendedName>
</protein>
<dbReference type="CDD" id="cd13853">
    <property type="entry name" value="CuRO_1_Tth-MCO_like"/>
    <property type="match status" value="1"/>
</dbReference>
<dbReference type="GO" id="GO:0016491">
    <property type="term" value="F:oxidoreductase activity"/>
    <property type="evidence" value="ECO:0007669"/>
    <property type="project" value="UniProtKB-KW"/>
</dbReference>
<dbReference type="Pfam" id="PF07732">
    <property type="entry name" value="Cu-oxidase_3"/>
    <property type="match status" value="1"/>
</dbReference>
<evidence type="ECO:0000256" key="6">
    <source>
        <dbReference type="SAM" id="SignalP"/>
    </source>
</evidence>
<evidence type="ECO:0008006" key="11">
    <source>
        <dbReference type="Google" id="ProtNLM"/>
    </source>
</evidence>